<dbReference type="Proteomes" id="UP000509742">
    <property type="component" value="Chromosome"/>
</dbReference>
<evidence type="ECO:0000313" key="4">
    <source>
        <dbReference type="Proteomes" id="UP000509742"/>
    </source>
</evidence>
<feature type="domain" description="GmrSD restriction endonucleases C-terminal" evidence="2">
    <location>
        <begin position="505"/>
        <end position="549"/>
    </location>
</feature>
<evidence type="ECO:0000259" key="2">
    <source>
        <dbReference type="Pfam" id="PF07510"/>
    </source>
</evidence>
<keyword evidence="4" id="KW-1185">Reference proteome</keyword>
<dbReference type="PANTHER" id="PTHR35149">
    <property type="entry name" value="SLL5132 PROTEIN"/>
    <property type="match status" value="1"/>
</dbReference>
<organism evidence="3 4">
    <name type="scientific">Helicobacter suis</name>
    <dbReference type="NCBI Taxonomy" id="104628"/>
    <lineage>
        <taxon>Bacteria</taxon>
        <taxon>Pseudomonadati</taxon>
        <taxon>Campylobacterota</taxon>
        <taxon>Epsilonproteobacteria</taxon>
        <taxon>Campylobacterales</taxon>
        <taxon>Helicobacteraceae</taxon>
        <taxon>Helicobacter</taxon>
    </lineage>
</organism>
<proteinExistence type="predicted"/>
<dbReference type="Pfam" id="PF03235">
    <property type="entry name" value="GmrSD_N"/>
    <property type="match status" value="1"/>
</dbReference>
<dbReference type="PANTHER" id="PTHR35149:SF1">
    <property type="entry name" value="DUF5655 DOMAIN-CONTAINING PROTEIN"/>
    <property type="match status" value="1"/>
</dbReference>
<name>A0ABM7KX56_9HELI</name>
<dbReference type="InterPro" id="IPR011089">
    <property type="entry name" value="GmrSD_C"/>
</dbReference>
<gene>
    <name evidence="3" type="ORF">NHP190020_01140</name>
</gene>
<protein>
    <recommendedName>
        <fullName evidence="5">DUF262 domain-containing protein</fullName>
    </recommendedName>
</protein>
<dbReference type="CDD" id="cd16387">
    <property type="entry name" value="ParB_N_Srx"/>
    <property type="match status" value="1"/>
</dbReference>
<evidence type="ECO:0008006" key="5">
    <source>
        <dbReference type="Google" id="ProtNLM"/>
    </source>
</evidence>
<sequence length="600" mass="71410">MAIENNSPCFVNDLMGLTFKIPAYQRGYRWREKEVKTLLEDITDFIEEKADEVDKYYSLQPLVVKKNEKEVWNVIDGQQRLTTLFLIIKYLDDDDTDLFKIEYETREESFEFLQNIKEKSQQDEDLNIDFYHFKEAYKSIKNFFEGKLDEQKKEFSTTLLDKCKVLWHESQDEEIEVFVRLNSGKIPLLEAENIKALFLAKREGVEEKEIEKRVKKWYEAEKKARDNNDFIYCVLEHVSKEHIMEEMPVLSDDIQRIEVYLKAIVPYENKEGYLFNHFYKKYKDKSIGEEWDKLIKAIQTLSGHASGKGSEELDREIFHYLGFLTLHVNRIDQIYEKWLEVKDKSKFAACLFELVNKNVEKYIQRIDELTYNEDKEALQAILLLFNLEYLNQNESLKSYFEFNRFVLEQWSLEHIYAQNSEGVVSAKELEALQKLENLEKKRSLSQPDSNKMKISVKKIRGWLEEVQKHLEDEKLNKDIKSALGFSKNFFKNLVRVGLLKAMDENFKENDFLHRLQNLTLLDKRSNSAIGNLIFSEKQQKIKELDDQKRLIPICTREVFRKVFSENENKNSPIFTKEDQEEYLKAIKKYLKKYGITSQKG</sequence>
<dbReference type="Pfam" id="PF07510">
    <property type="entry name" value="GmrSD_C"/>
    <property type="match status" value="1"/>
</dbReference>
<accession>A0ABM7KX56</accession>
<feature type="domain" description="GmrSD restriction endonucleases N-terminal" evidence="1">
    <location>
        <begin position="19"/>
        <end position="199"/>
    </location>
</feature>
<evidence type="ECO:0000313" key="3">
    <source>
        <dbReference type="EMBL" id="BCD45075.1"/>
    </source>
</evidence>
<dbReference type="RefSeq" id="WP_104686014.1">
    <property type="nucleotide sequence ID" value="NZ_AP023036.1"/>
</dbReference>
<dbReference type="InterPro" id="IPR004919">
    <property type="entry name" value="GmrSD_N"/>
</dbReference>
<evidence type="ECO:0000259" key="1">
    <source>
        <dbReference type="Pfam" id="PF03235"/>
    </source>
</evidence>
<dbReference type="EMBL" id="AP023036">
    <property type="protein sequence ID" value="BCD45075.1"/>
    <property type="molecule type" value="Genomic_DNA"/>
</dbReference>
<reference evidence="3 4" key="1">
    <citation type="submission" date="2020-04" db="EMBL/GenBank/DDBJ databases">
        <title>Genomic analysis of gastric non-Helicobacter pylori Helicobacters isolated in Japan.</title>
        <authorList>
            <person name="Suzuki M."/>
            <person name="Rimbara E."/>
        </authorList>
    </citation>
    <scope>NUCLEOTIDE SEQUENCE [LARGE SCALE GENOMIC DNA]</scope>
    <source>
        <strain evidence="3 4">NHP19-0020</strain>
    </source>
</reference>